<evidence type="ECO:0000313" key="6">
    <source>
        <dbReference type="EMBL" id="OAE30294.1"/>
    </source>
</evidence>
<dbReference type="Proteomes" id="UP000077202">
    <property type="component" value="Unassembled WGS sequence"/>
</dbReference>
<dbReference type="GO" id="GO:0000244">
    <property type="term" value="P:spliceosomal tri-snRNP complex assembly"/>
    <property type="evidence" value="ECO:0007669"/>
    <property type="project" value="TreeGrafter"/>
</dbReference>
<dbReference type="Gene3D" id="1.25.40.550">
    <property type="entry name" value="Aar2, C-terminal domain-like"/>
    <property type="match status" value="1"/>
</dbReference>
<feature type="domain" description="AAR2 C-terminal" evidence="3">
    <location>
        <begin position="239"/>
        <end position="408"/>
    </location>
</feature>
<dbReference type="EMBL" id="AP019866">
    <property type="protein sequence ID" value="BBN00521.1"/>
    <property type="molecule type" value="Genomic_DNA"/>
</dbReference>
<dbReference type="InterPro" id="IPR033648">
    <property type="entry name" value="AAR2_C"/>
</dbReference>
<dbReference type="AlphaFoldDB" id="A0A176WBI5"/>
<reference evidence="8" key="3">
    <citation type="journal article" date="2020" name="Curr. Biol.">
        <title>Chromatin organization in early land plants reveals an ancestral association between H3K27me3, transposons, and constitutive heterochromatin.</title>
        <authorList>
            <person name="Montgomery S.A."/>
            <person name="Tanizawa Y."/>
            <person name="Galik B."/>
            <person name="Wang N."/>
            <person name="Ito T."/>
            <person name="Mochizuki T."/>
            <person name="Akimcheva S."/>
            <person name="Bowman J.L."/>
            <person name="Cognat V."/>
            <person name="Marechal-Drouard L."/>
            <person name="Ekker H."/>
            <person name="Hong S.F."/>
            <person name="Kohchi T."/>
            <person name="Lin S.S."/>
            <person name="Liu L.D."/>
            <person name="Nakamura Y."/>
            <person name="Valeeva L.R."/>
            <person name="Shakirov E.V."/>
            <person name="Shippen D.E."/>
            <person name="Wei W.L."/>
            <person name="Yagura M."/>
            <person name="Yamaoka S."/>
            <person name="Yamato K.T."/>
            <person name="Liu C."/>
            <person name="Berger F."/>
        </authorList>
    </citation>
    <scope>NUCLEOTIDE SEQUENCE [LARGE SCALE GENOMIC DNA]</scope>
    <source>
        <strain evidence="8">Tak-1</strain>
    </source>
</reference>
<gene>
    <name evidence="6" type="ORF">AXG93_3964s1070</name>
    <name evidence="5" type="ORF">Mp_1g29790</name>
</gene>
<dbReference type="InterPro" id="IPR007946">
    <property type="entry name" value="AAR2"/>
</dbReference>
<feature type="compositionally biased region" description="Basic and acidic residues" evidence="2">
    <location>
        <begin position="205"/>
        <end position="215"/>
    </location>
</feature>
<evidence type="ECO:0000313" key="7">
    <source>
        <dbReference type="Proteomes" id="UP000077202"/>
    </source>
</evidence>
<dbReference type="FunFam" id="2.60.34.20:FF:000001">
    <property type="entry name" value="protein AAR2 homolog"/>
    <property type="match status" value="1"/>
</dbReference>
<keyword evidence="7" id="KW-1185">Reference proteome</keyword>
<dbReference type="FunFam" id="1.25.40.550:FF:000002">
    <property type="entry name" value="AAR2 protein family"/>
    <property type="match status" value="1"/>
</dbReference>
<reference evidence="5" key="2">
    <citation type="journal article" date="2019" name="Curr. Biol.">
        <title>Chromatin organization in early land plants reveals an ancestral association between H3K27me3, transposons, and constitutive heterochromatin.</title>
        <authorList>
            <person name="Montgomery S.A."/>
            <person name="Tanizawa Y."/>
            <person name="Galik B."/>
            <person name="Wang N."/>
            <person name="Ito T."/>
            <person name="Mochizuki T."/>
            <person name="Akimcheva S."/>
            <person name="Bowman J."/>
            <person name="Cognat V."/>
            <person name="Drouard L."/>
            <person name="Ekker H."/>
            <person name="Houng S."/>
            <person name="Kohchi T."/>
            <person name="Lin S."/>
            <person name="Liu L.D."/>
            <person name="Nakamura Y."/>
            <person name="Valeeva L.R."/>
            <person name="Shakirov E.V."/>
            <person name="Shippen D.E."/>
            <person name="Wei W."/>
            <person name="Yagura M."/>
            <person name="Yamaoka S."/>
            <person name="Yamato K.T."/>
            <person name="Liu C."/>
            <person name="Berger F."/>
        </authorList>
    </citation>
    <scope>NUCLEOTIDE SEQUENCE [LARGE SCALE GENOMIC DNA]</scope>
    <source>
        <strain evidence="5">Tak-1</strain>
    </source>
</reference>
<dbReference type="Pfam" id="PF05282">
    <property type="entry name" value="AAR2"/>
    <property type="match status" value="1"/>
</dbReference>
<sequence length="438" mass="49559">MRKSSQDIMDPDEAPYVVNMHQSDALELVKSGAMLLILGMPANSSFGLNTQMFLVGPNFKGVKMLLPGPHFVYYSARSKHGGDASPVTGFFIHASPSEVIVRKWDTQEERLVKFSDSSEEEGFAMAARNLEYDRQLAPYDLDRHKIWQSLTNFISPTVIEKIEPVDGDISVMAEASLVQHAPKTVAEKRLFEQLRKNTDLQGPEEPLKVDKENDSRISSSISNSTKGQAESKSSGRCFYTHLPHLIKKAGMSASELTAMNIDKSQALESILQKDFDGQEELLLGELQFCFIAFLMGQSLEAFGQWKGIVSLLLRCEDAPLRMRTTFFSKFLGVIYWQLKQSLQPEKKGPNDYLILMDDGWLADDNFFRLLLKDFLNMLKDATPVNGELLRQVKRLRKLFETTLGWIFDMDSIVGEEEDEYAPVIVYDEDSAMRESTYA</sequence>
<dbReference type="InterPro" id="IPR038514">
    <property type="entry name" value="AAR2_C_sf"/>
</dbReference>
<dbReference type="EMBL" id="LVLJ01001344">
    <property type="protein sequence ID" value="OAE30294.1"/>
    <property type="molecule type" value="Genomic_DNA"/>
</dbReference>
<name>A0A176WBI5_MARPO</name>
<proteinExistence type="inferred from homology"/>
<dbReference type="PANTHER" id="PTHR12689">
    <property type="entry name" value="A1 CISTRON SPLICING FACTOR AAR2-RELATED"/>
    <property type="match status" value="1"/>
</dbReference>
<reference evidence="6 7" key="1">
    <citation type="submission" date="2016-03" db="EMBL/GenBank/DDBJ databases">
        <title>Mechanisms controlling the formation of the plant cell surface in tip-growing cells are functionally conserved among land plants.</title>
        <authorList>
            <person name="Honkanen S."/>
            <person name="Jones V.A."/>
            <person name="Morieri G."/>
            <person name="Champion C."/>
            <person name="Hetherington A.J."/>
            <person name="Kelly S."/>
            <person name="Saint-Marcoux D."/>
            <person name="Proust H."/>
            <person name="Prescott H."/>
            <person name="Dolan L."/>
        </authorList>
    </citation>
    <scope>NUCLEOTIDE SEQUENCE [LARGE SCALE GENOMIC DNA]</scope>
    <source>
        <strain evidence="7">cv. Tak-1 and cv. Tak-2</strain>
        <tissue evidence="6">Whole gametophyte</tissue>
    </source>
</reference>
<comment type="similarity">
    <text evidence="1">Belongs to the AAR2 family.</text>
</comment>
<dbReference type="Pfam" id="PF20981">
    <property type="entry name" value="AAR2_1st"/>
    <property type="match status" value="1"/>
</dbReference>
<feature type="region of interest" description="Disordered" evidence="2">
    <location>
        <begin position="201"/>
        <end position="232"/>
    </location>
</feature>
<dbReference type="Gene3D" id="2.60.34.20">
    <property type="match status" value="1"/>
</dbReference>
<protein>
    <recommendedName>
        <fullName evidence="9">Protein AAR2 homolog</fullName>
    </recommendedName>
</protein>
<dbReference type="CDD" id="cd13778">
    <property type="entry name" value="Aar2_C"/>
    <property type="match status" value="1"/>
</dbReference>
<dbReference type="CDD" id="cd13777">
    <property type="entry name" value="Aar2_N"/>
    <property type="match status" value="1"/>
</dbReference>
<evidence type="ECO:0008006" key="9">
    <source>
        <dbReference type="Google" id="ProtNLM"/>
    </source>
</evidence>
<feature type="domain" description="AAR2 N-terminal" evidence="4">
    <location>
        <begin position="32"/>
        <end position="164"/>
    </location>
</feature>
<dbReference type="InterPro" id="IPR033647">
    <property type="entry name" value="Aar2_N"/>
</dbReference>
<accession>A0A176WBI5</accession>
<dbReference type="Proteomes" id="UP001162541">
    <property type="component" value="Chromosome 1"/>
</dbReference>
<dbReference type="InterPro" id="IPR038516">
    <property type="entry name" value="AAR2_N_sf"/>
</dbReference>
<evidence type="ECO:0000256" key="2">
    <source>
        <dbReference type="SAM" id="MobiDB-lite"/>
    </source>
</evidence>
<evidence type="ECO:0000256" key="1">
    <source>
        <dbReference type="ARBA" id="ARBA00006281"/>
    </source>
</evidence>
<organism evidence="6 7">
    <name type="scientific">Marchantia polymorpha subsp. ruderalis</name>
    <dbReference type="NCBI Taxonomy" id="1480154"/>
    <lineage>
        <taxon>Eukaryota</taxon>
        <taxon>Viridiplantae</taxon>
        <taxon>Streptophyta</taxon>
        <taxon>Embryophyta</taxon>
        <taxon>Marchantiophyta</taxon>
        <taxon>Marchantiopsida</taxon>
        <taxon>Marchantiidae</taxon>
        <taxon>Marchantiales</taxon>
        <taxon>Marchantiaceae</taxon>
        <taxon>Marchantia</taxon>
    </lineage>
</organism>
<evidence type="ECO:0000259" key="4">
    <source>
        <dbReference type="Pfam" id="PF20981"/>
    </source>
</evidence>
<evidence type="ECO:0000313" key="5">
    <source>
        <dbReference type="EMBL" id="BBN00521.1"/>
    </source>
</evidence>
<evidence type="ECO:0000313" key="8">
    <source>
        <dbReference type="Proteomes" id="UP001162541"/>
    </source>
</evidence>
<evidence type="ECO:0000259" key="3">
    <source>
        <dbReference type="Pfam" id="PF05282"/>
    </source>
</evidence>
<dbReference type="PANTHER" id="PTHR12689:SF4">
    <property type="entry name" value="PROTEIN AAR2 HOMOLOG"/>
    <property type="match status" value="1"/>
</dbReference>